<evidence type="ECO:0000313" key="3">
    <source>
        <dbReference type="Proteomes" id="UP001156215"/>
    </source>
</evidence>
<proteinExistence type="predicted"/>
<reference evidence="2" key="1">
    <citation type="journal article" date="2022" name="Front. Microbiol.">
        <title>New perspectives on an old grouping: The genomic and phenotypic variability of Oxalobacter formigenes and the implications for calcium oxalate stone prevention.</title>
        <authorList>
            <person name="Chmiel J.A."/>
            <person name="Carr C."/>
            <person name="Stuivenberg G.A."/>
            <person name="Venema R."/>
            <person name="Chanyi R.M."/>
            <person name="Al K.F."/>
            <person name="Giguere D."/>
            <person name="Say H."/>
            <person name="Akouris P.P."/>
            <person name="Dominguez Romero S.A."/>
            <person name="Kwong A."/>
            <person name="Tai V."/>
            <person name="Koval S.F."/>
            <person name="Razvi H."/>
            <person name="Bjazevic J."/>
            <person name="Burton J.P."/>
        </authorList>
    </citation>
    <scope>NUCLEOTIDE SEQUENCE</scope>
    <source>
        <strain evidence="2">WoOx3</strain>
    </source>
</reference>
<name>A0A9E9M250_9BURK</name>
<evidence type="ECO:0000256" key="1">
    <source>
        <dbReference type="SAM" id="MobiDB-lite"/>
    </source>
</evidence>
<protein>
    <submittedName>
        <fullName evidence="2">Uncharacterized protein</fullName>
    </submittedName>
</protein>
<gene>
    <name evidence="2" type="ORF">NB640_00130</name>
</gene>
<sequence length="51" mass="5634">MRIRCSKSGSGCDPAEEKTGSASKRNAISLTGLKRKNEEILRMVLLLNTLR</sequence>
<accession>A0A9E9M250</accession>
<dbReference type="EMBL" id="CP098242">
    <property type="protein sequence ID" value="WAW11373.1"/>
    <property type="molecule type" value="Genomic_DNA"/>
</dbReference>
<keyword evidence="3" id="KW-1185">Reference proteome</keyword>
<dbReference type="Proteomes" id="UP001156215">
    <property type="component" value="Chromosome"/>
</dbReference>
<evidence type="ECO:0000313" key="2">
    <source>
        <dbReference type="EMBL" id="WAW11373.1"/>
    </source>
</evidence>
<dbReference type="RefSeq" id="WP_269310471.1">
    <property type="nucleotide sequence ID" value="NZ_CP098242.1"/>
</dbReference>
<organism evidence="2 3">
    <name type="scientific">Oxalobacter vibrioformis</name>
    <dbReference type="NCBI Taxonomy" id="933080"/>
    <lineage>
        <taxon>Bacteria</taxon>
        <taxon>Pseudomonadati</taxon>
        <taxon>Pseudomonadota</taxon>
        <taxon>Betaproteobacteria</taxon>
        <taxon>Burkholderiales</taxon>
        <taxon>Oxalobacteraceae</taxon>
        <taxon>Oxalobacter</taxon>
    </lineage>
</organism>
<dbReference type="KEGG" id="ovb:NB640_00130"/>
<feature type="region of interest" description="Disordered" evidence="1">
    <location>
        <begin position="1"/>
        <end position="23"/>
    </location>
</feature>
<dbReference type="AlphaFoldDB" id="A0A9E9M250"/>